<dbReference type="GO" id="GO:0030177">
    <property type="term" value="P:positive regulation of Wnt signaling pathway"/>
    <property type="evidence" value="ECO:0007669"/>
    <property type="project" value="TreeGrafter"/>
</dbReference>
<dbReference type="GO" id="GO:0004843">
    <property type="term" value="F:cysteine-type deubiquitinase activity"/>
    <property type="evidence" value="ECO:0007669"/>
    <property type="project" value="UniProtKB-EC"/>
</dbReference>
<feature type="domain" description="RanBP2-type" evidence="15">
    <location>
        <begin position="21"/>
        <end position="51"/>
    </location>
</feature>
<dbReference type="Proteomes" id="UP001374579">
    <property type="component" value="Unassembled WGS sequence"/>
</dbReference>
<dbReference type="InterPro" id="IPR049768">
    <property type="entry name" value="ZRANB1_OTU"/>
</dbReference>
<dbReference type="InterPro" id="IPR001876">
    <property type="entry name" value="Znf_RanBP2"/>
</dbReference>
<dbReference type="GO" id="GO:0005634">
    <property type="term" value="C:nucleus"/>
    <property type="evidence" value="ECO:0007669"/>
    <property type="project" value="TreeGrafter"/>
</dbReference>
<feature type="domain" description="RanBP2-type" evidence="15">
    <location>
        <begin position="110"/>
        <end position="139"/>
    </location>
</feature>
<dbReference type="GO" id="GO:0005737">
    <property type="term" value="C:cytoplasm"/>
    <property type="evidence" value="ECO:0007669"/>
    <property type="project" value="TreeGrafter"/>
</dbReference>
<keyword evidence="9" id="KW-0833">Ubl conjugation pathway</keyword>
<dbReference type="GO" id="GO:0071947">
    <property type="term" value="P:protein deubiquitination involved in ubiquitin-dependent protein catabolic process"/>
    <property type="evidence" value="ECO:0007669"/>
    <property type="project" value="TreeGrafter"/>
</dbReference>
<organism evidence="17 18">
    <name type="scientific">Littorina saxatilis</name>
    <dbReference type="NCBI Taxonomy" id="31220"/>
    <lineage>
        <taxon>Eukaryota</taxon>
        <taxon>Metazoa</taxon>
        <taxon>Spiralia</taxon>
        <taxon>Lophotrochozoa</taxon>
        <taxon>Mollusca</taxon>
        <taxon>Gastropoda</taxon>
        <taxon>Caenogastropoda</taxon>
        <taxon>Littorinimorpha</taxon>
        <taxon>Littorinoidea</taxon>
        <taxon>Littorinidae</taxon>
        <taxon>Littorina</taxon>
    </lineage>
</organism>
<evidence type="ECO:0000259" key="16">
    <source>
        <dbReference type="PROSITE" id="PS50802"/>
    </source>
</evidence>
<reference evidence="17 18" key="1">
    <citation type="submission" date="2024-02" db="EMBL/GenBank/DDBJ databases">
        <title>Chromosome-scale genome assembly of the rough periwinkle Littorina saxatilis.</title>
        <authorList>
            <person name="De Jode A."/>
            <person name="Faria R."/>
            <person name="Formenti G."/>
            <person name="Sims Y."/>
            <person name="Smith T.P."/>
            <person name="Tracey A."/>
            <person name="Wood J.M.D."/>
            <person name="Zagrodzka Z.B."/>
            <person name="Johannesson K."/>
            <person name="Butlin R.K."/>
            <person name="Leder E.H."/>
        </authorList>
    </citation>
    <scope>NUCLEOTIDE SEQUENCE [LARGE SCALE GENOMIC DNA]</scope>
    <source>
        <strain evidence="17">Snail1</strain>
        <tissue evidence="17">Muscle</tissue>
    </source>
</reference>
<dbReference type="EMBL" id="JBAMIC010000003">
    <property type="protein sequence ID" value="KAK7110925.1"/>
    <property type="molecule type" value="Genomic_DNA"/>
</dbReference>
<evidence type="ECO:0000313" key="17">
    <source>
        <dbReference type="EMBL" id="KAK7110925.1"/>
    </source>
</evidence>
<feature type="compositionally biased region" description="Polar residues" evidence="14">
    <location>
        <begin position="173"/>
        <end position="191"/>
    </location>
</feature>
<dbReference type="PROSITE" id="PS50199">
    <property type="entry name" value="ZF_RANBP2_2"/>
    <property type="match status" value="3"/>
</dbReference>
<keyword evidence="6" id="KW-0479">Metal-binding</keyword>
<dbReference type="GO" id="GO:0008270">
    <property type="term" value="F:zinc ion binding"/>
    <property type="evidence" value="ECO:0007669"/>
    <property type="project" value="UniProtKB-KW"/>
</dbReference>
<dbReference type="InterPro" id="IPR003323">
    <property type="entry name" value="OTU_dom"/>
</dbReference>
<dbReference type="InterPro" id="IPR036443">
    <property type="entry name" value="Znf_RanBP2_sf"/>
</dbReference>
<evidence type="ECO:0000256" key="3">
    <source>
        <dbReference type="ARBA" id="ARBA00012759"/>
    </source>
</evidence>
<comment type="catalytic activity">
    <reaction evidence="1">
        <text>Thiol-dependent hydrolysis of ester, thioester, amide, peptide and isopeptide bonds formed by the C-terminal Gly of ubiquitin (a 76-residue protein attached to proteins as an intracellular targeting signal).</text>
        <dbReference type="EC" id="3.4.19.12"/>
    </reaction>
</comment>
<name>A0AAN9BTF4_9CAEN</name>
<accession>A0AAN9BTF4</accession>
<evidence type="ECO:0000313" key="18">
    <source>
        <dbReference type="Proteomes" id="UP001374579"/>
    </source>
</evidence>
<feature type="domain" description="OTU" evidence="16">
    <location>
        <begin position="501"/>
        <end position="659"/>
    </location>
</feature>
<dbReference type="Gene3D" id="4.10.1060.10">
    <property type="entry name" value="Zinc finger, RanBP2-type"/>
    <property type="match status" value="1"/>
</dbReference>
<keyword evidence="12" id="KW-0862">Zinc</keyword>
<keyword evidence="5" id="KW-0879">Wnt signaling pathway</keyword>
<dbReference type="Gene3D" id="2.30.30.380">
    <property type="entry name" value="Zn-finger domain of Sec23/24"/>
    <property type="match status" value="2"/>
</dbReference>
<dbReference type="PANTHER" id="PTHR13367">
    <property type="entry name" value="UBIQUITIN THIOESTERASE"/>
    <property type="match status" value="1"/>
</dbReference>
<dbReference type="SUPFAM" id="SSF90209">
    <property type="entry name" value="Ran binding protein zinc finger-like"/>
    <property type="match status" value="2"/>
</dbReference>
<dbReference type="Pfam" id="PF18418">
    <property type="entry name" value="AnkUBD"/>
    <property type="match status" value="1"/>
</dbReference>
<comment type="caution">
    <text evidence="17">The sequence shown here is derived from an EMBL/GenBank/DDBJ whole genome shotgun (WGS) entry which is preliminary data.</text>
</comment>
<gene>
    <name evidence="17" type="ORF">V1264_014720</name>
</gene>
<dbReference type="GO" id="GO:0007010">
    <property type="term" value="P:cytoskeleton organization"/>
    <property type="evidence" value="ECO:0007669"/>
    <property type="project" value="TreeGrafter"/>
</dbReference>
<evidence type="ECO:0000256" key="9">
    <source>
        <dbReference type="ARBA" id="ARBA00022786"/>
    </source>
</evidence>
<evidence type="ECO:0000256" key="8">
    <source>
        <dbReference type="ARBA" id="ARBA00022771"/>
    </source>
</evidence>
<dbReference type="GO" id="GO:0035523">
    <property type="term" value="P:protein K29-linked deubiquitination"/>
    <property type="evidence" value="ECO:0007669"/>
    <property type="project" value="TreeGrafter"/>
</dbReference>
<evidence type="ECO:0000259" key="15">
    <source>
        <dbReference type="PROSITE" id="PS50199"/>
    </source>
</evidence>
<sequence length="780" mass="85471">MNSGNTRQGSGGEVTKESATEEGKKWPCEYCTYENWPVAKRCTLCHAPRPPQFITDHVNDEQDIYKMAALVQNKNSDSSAGTGGGTAGTNVAVLSSSTSVVNAGIGCSGIASKWACNMCTFLNWPRSARCMQCLSPRHKASPPQSSPSGDPAKANSLSDVGVGCRGGGGGGRSTPNRSATNSPEPAGSLNNDINRAQATLGKSASSILPVSKACKWSCRVCTYENWPRSAKCILCGIPRKQTLSDSNIHGRVTSSVTVTTVLSPVSVSSTNSKAGRREPSGTAKRQGWTSLTSSRGLDNSERNKQAEATGAGTSVDDSQLKLLRRQLRDKDWLWLNACNGVVDGDPNAIEAFIAAGGNPSRQLTADEVLLLSRPSAFEVGHTLVHLALRFHREDMLAVLLTATDAAVKSVKRLPCHASPDLASDIRRHIASSLRQRKGDFPCFFFSDCVTFALPADIEDLPRQVQELLMDELLDRGVQNELEVEESVINWSSEMIQAGSRLYALWNRTAGDCLLDSILQVTWGVFDADNTLRSALADSLTEGAMVFYPRWKEYESKQAESLHFSLDEFQWQRDWAVLLSLASQPGASLEQTHIFALAHILRRPIIVYGVKYVKSFRGETLGLAKFQGVYLPLLWERDFCWRTPVALAYTRGHFSALVSMETDLDEGEGAGANSETIEEEQLVYLPLVDCEGKLLEVHFLSASEIGREEAMLRDWIDCYETKGGLLVALQRRGRQPVIVKQMLDEWLERYRQAAATEVDPPSRQHSIPTHDFSSDGDSDQE</sequence>
<dbReference type="PROSITE" id="PS01358">
    <property type="entry name" value="ZF_RANBP2_1"/>
    <property type="match status" value="3"/>
</dbReference>
<evidence type="ECO:0000256" key="10">
    <source>
        <dbReference type="ARBA" id="ARBA00022801"/>
    </source>
</evidence>
<evidence type="ECO:0000256" key="14">
    <source>
        <dbReference type="SAM" id="MobiDB-lite"/>
    </source>
</evidence>
<keyword evidence="18" id="KW-1185">Reference proteome</keyword>
<evidence type="ECO:0000256" key="2">
    <source>
        <dbReference type="ARBA" id="ARBA00005865"/>
    </source>
</evidence>
<feature type="region of interest" description="Disordered" evidence="14">
    <location>
        <begin position="753"/>
        <end position="780"/>
    </location>
</feature>
<protein>
    <recommendedName>
        <fullName evidence="3">ubiquitinyl hydrolase 1</fullName>
        <ecNumber evidence="3">3.4.19.12</ecNumber>
    </recommendedName>
</protein>
<evidence type="ECO:0000256" key="5">
    <source>
        <dbReference type="ARBA" id="ARBA00022687"/>
    </source>
</evidence>
<feature type="domain" description="RanBP2-type" evidence="15">
    <location>
        <begin position="212"/>
        <end position="241"/>
    </location>
</feature>
<dbReference type="AlphaFoldDB" id="A0AAN9BTF4"/>
<dbReference type="InterPro" id="IPR041294">
    <property type="entry name" value="AnkUBD"/>
</dbReference>
<dbReference type="PROSITE" id="PS50802">
    <property type="entry name" value="OTU"/>
    <property type="match status" value="1"/>
</dbReference>
<dbReference type="Pfam" id="PF02338">
    <property type="entry name" value="OTU"/>
    <property type="match status" value="1"/>
</dbReference>
<evidence type="ECO:0000256" key="6">
    <source>
        <dbReference type="ARBA" id="ARBA00022723"/>
    </source>
</evidence>
<keyword evidence="11" id="KW-0788">Thiol protease</keyword>
<dbReference type="GO" id="GO:0016477">
    <property type="term" value="P:cell migration"/>
    <property type="evidence" value="ECO:0007669"/>
    <property type="project" value="TreeGrafter"/>
</dbReference>
<evidence type="ECO:0000256" key="11">
    <source>
        <dbReference type="ARBA" id="ARBA00022807"/>
    </source>
</evidence>
<dbReference type="GO" id="GO:0070530">
    <property type="term" value="F:K63-linked polyubiquitin modification-dependent protein binding"/>
    <property type="evidence" value="ECO:0007669"/>
    <property type="project" value="TreeGrafter"/>
</dbReference>
<dbReference type="Gene3D" id="1.25.40.560">
    <property type="match status" value="1"/>
</dbReference>
<comment type="similarity">
    <text evidence="2">Belongs to the peptidase C64 family.</text>
</comment>
<evidence type="ECO:0000256" key="7">
    <source>
        <dbReference type="ARBA" id="ARBA00022737"/>
    </source>
</evidence>
<keyword evidence="4" id="KW-0645">Protease</keyword>
<dbReference type="GO" id="GO:1990168">
    <property type="term" value="P:protein K33-linked deubiquitination"/>
    <property type="evidence" value="ECO:0007669"/>
    <property type="project" value="TreeGrafter"/>
</dbReference>
<feature type="region of interest" description="Disordered" evidence="14">
    <location>
        <begin position="164"/>
        <end position="191"/>
    </location>
</feature>
<dbReference type="CDD" id="cd22767">
    <property type="entry name" value="OTU_ZRANB1"/>
    <property type="match status" value="1"/>
</dbReference>
<dbReference type="InterPro" id="IPR051346">
    <property type="entry name" value="OTU_Deubiquitinase"/>
</dbReference>
<evidence type="ECO:0000256" key="12">
    <source>
        <dbReference type="ARBA" id="ARBA00022833"/>
    </source>
</evidence>
<feature type="compositionally biased region" description="Polar residues" evidence="14">
    <location>
        <begin position="287"/>
        <end position="297"/>
    </location>
</feature>
<evidence type="ECO:0000256" key="1">
    <source>
        <dbReference type="ARBA" id="ARBA00000707"/>
    </source>
</evidence>
<keyword evidence="7" id="KW-0677">Repeat</keyword>
<evidence type="ECO:0000256" key="4">
    <source>
        <dbReference type="ARBA" id="ARBA00022670"/>
    </source>
</evidence>
<dbReference type="SMART" id="SM00547">
    <property type="entry name" value="ZnF_RBZ"/>
    <property type="match status" value="3"/>
</dbReference>
<dbReference type="PANTHER" id="PTHR13367:SF28">
    <property type="entry name" value="UBIQUITIN THIOESTERASE ZRANB1"/>
    <property type="match status" value="1"/>
</dbReference>
<keyword evidence="8 13" id="KW-0863">Zinc-finger</keyword>
<dbReference type="GO" id="GO:0016055">
    <property type="term" value="P:Wnt signaling pathway"/>
    <property type="evidence" value="ECO:0007669"/>
    <property type="project" value="UniProtKB-KW"/>
</dbReference>
<evidence type="ECO:0000256" key="13">
    <source>
        <dbReference type="PROSITE-ProRule" id="PRU00322"/>
    </source>
</evidence>
<keyword evidence="10" id="KW-0378">Hydrolase</keyword>
<proteinExistence type="inferred from homology"/>
<feature type="region of interest" description="Disordered" evidence="14">
    <location>
        <begin position="266"/>
        <end position="313"/>
    </location>
</feature>
<dbReference type="EC" id="3.4.19.12" evidence="3"/>